<evidence type="ECO:0000259" key="2">
    <source>
        <dbReference type="PROSITE" id="PS50943"/>
    </source>
</evidence>
<dbReference type="SUPFAM" id="SSF47413">
    <property type="entry name" value="lambda repressor-like DNA-binding domains"/>
    <property type="match status" value="1"/>
</dbReference>
<dbReference type="EMBL" id="DXAN01000019">
    <property type="protein sequence ID" value="HJA08662.1"/>
    <property type="molecule type" value="Genomic_DNA"/>
</dbReference>
<dbReference type="Pfam" id="PF13560">
    <property type="entry name" value="HTH_31"/>
    <property type="match status" value="1"/>
</dbReference>
<feature type="domain" description="HTH cro/C1-type" evidence="2">
    <location>
        <begin position="16"/>
        <end position="70"/>
    </location>
</feature>
<dbReference type="AlphaFoldDB" id="A0A9D2HCF0"/>
<dbReference type="PANTHER" id="PTHR46797">
    <property type="entry name" value="HTH-TYPE TRANSCRIPTIONAL REGULATOR"/>
    <property type="match status" value="1"/>
</dbReference>
<dbReference type="SMART" id="SM00530">
    <property type="entry name" value="HTH_XRE"/>
    <property type="match status" value="1"/>
</dbReference>
<dbReference type="GO" id="GO:0005829">
    <property type="term" value="C:cytosol"/>
    <property type="evidence" value="ECO:0007669"/>
    <property type="project" value="TreeGrafter"/>
</dbReference>
<dbReference type="InterPro" id="IPR001387">
    <property type="entry name" value="Cro/C1-type_HTH"/>
</dbReference>
<dbReference type="GO" id="GO:0003677">
    <property type="term" value="F:DNA binding"/>
    <property type="evidence" value="ECO:0007669"/>
    <property type="project" value="UniProtKB-KW"/>
</dbReference>
<evidence type="ECO:0000313" key="4">
    <source>
        <dbReference type="Proteomes" id="UP000824225"/>
    </source>
</evidence>
<reference evidence="3" key="1">
    <citation type="journal article" date="2021" name="PeerJ">
        <title>Extensive microbial diversity within the chicken gut microbiome revealed by metagenomics and culture.</title>
        <authorList>
            <person name="Gilroy R."/>
            <person name="Ravi A."/>
            <person name="Getino M."/>
            <person name="Pursley I."/>
            <person name="Horton D.L."/>
            <person name="Alikhan N.F."/>
            <person name="Baker D."/>
            <person name="Gharbi K."/>
            <person name="Hall N."/>
            <person name="Watson M."/>
            <person name="Adriaenssens E.M."/>
            <person name="Foster-Nyarko E."/>
            <person name="Jarju S."/>
            <person name="Secka A."/>
            <person name="Antonio M."/>
            <person name="Oren A."/>
            <person name="Chaudhuri R.R."/>
            <person name="La Ragione R."/>
            <person name="Hildebrand F."/>
            <person name="Pallen M.J."/>
        </authorList>
    </citation>
    <scope>NUCLEOTIDE SEQUENCE</scope>
    <source>
        <strain evidence="3">CHK186-16707</strain>
    </source>
</reference>
<dbReference type="InterPro" id="IPR010982">
    <property type="entry name" value="Lambda_DNA-bd_dom_sf"/>
</dbReference>
<dbReference type="GO" id="GO:0003700">
    <property type="term" value="F:DNA-binding transcription factor activity"/>
    <property type="evidence" value="ECO:0007669"/>
    <property type="project" value="TreeGrafter"/>
</dbReference>
<proteinExistence type="predicted"/>
<reference evidence="3" key="2">
    <citation type="submission" date="2021-04" db="EMBL/GenBank/DDBJ databases">
        <authorList>
            <person name="Gilroy R."/>
        </authorList>
    </citation>
    <scope>NUCLEOTIDE SEQUENCE</scope>
    <source>
        <strain evidence="3">CHK186-16707</strain>
    </source>
</reference>
<dbReference type="Gene3D" id="1.10.260.40">
    <property type="entry name" value="lambda repressor-like DNA-binding domains"/>
    <property type="match status" value="1"/>
</dbReference>
<name>A0A9D2HCF0_9BACT</name>
<sequence>MEKDAAHFAEKLGKRIRELREKKALTQDRAAEAAGITGKYWGEVERGSVAVSVVVLDKIASALGVSVADIMNMEHWSSRQELLEKLEICLREADEPTLRLYLRLLRTLQL</sequence>
<keyword evidence="1" id="KW-0238">DNA-binding</keyword>
<gene>
    <name evidence="3" type="ORF">H9962_05675</name>
</gene>
<accession>A0A9D2HCF0</accession>
<organism evidence="3 4">
    <name type="scientific">Candidatus Mailhella merdigallinarum</name>
    <dbReference type="NCBI Taxonomy" id="2838658"/>
    <lineage>
        <taxon>Bacteria</taxon>
        <taxon>Pseudomonadati</taxon>
        <taxon>Thermodesulfobacteriota</taxon>
        <taxon>Desulfovibrionia</taxon>
        <taxon>Desulfovibrionales</taxon>
        <taxon>Desulfovibrionaceae</taxon>
        <taxon>Mailhella</taxon>
    </lineage>
</organism>
<dbReference type="Proteomes" id="UP000824225">
    <property type="component" value="Unassembled WGS sequence"/>
</dbReference>
<dbReference type="PANTHER" id="PTHR46797:SF1">
    <property type="entry name" value="METHYLPHOSPHONATE SYNTHASE"/>
    <property type="match status" value="1"/>
</dbReference>
<comment type="caution">
    <text evidence="3">The sequence shown here is derived from an EMBL/GenBank/DDBJ whole genome shotgun (WGS) entry which is preliminary data.</text>
</comment>
<protein>
    <submittedName>
        <fullName evidence="3">Helix-turn-helix domain-containing protein</fullName>
    </submittedName>
</protein>
<evidence type="ECO:0000313" key="3">
    <source>
        <dbReference type="EMBL" id="HJA08662.1"/>
    </source>
</evidence>
<dbReference type="CDD" id="cd00093">
    <property type="entry name" value="HTH_XRE"/>
    <property type="match status" value="1"/>
</dbReference>
<dbReference type="InterPro" id="IPR050807">
    <property type="entry name" value="TransReg_Diox_bact_type"/>
</dbReference>
<evidence type="ECO:0000256" key="1">
    <source>
        <dbReference type="ARBA" id="ARBA00023125"/>
    </source>
</evidence>
<dbReference type="PROSITE" id="PS50943">
    <property type="entry name" value="HTH_CROC1"/>
    <property type="match status" value="1"/>
</dbReference>